<sequence>MATFMASMISVIRSCRLIRLMGWAWHEFDSSNNRIRRSGKTWQHSRELDYAGGI</sequence>
<organism evidence="1">
    <name type="scientific">uncultured marine virus</name>
    <dbReference type="NCBI Taxonomy" id="186617"/>
    <lineage>
        <taxon>Viruses</taxon>
        <taxon>environmental samples</taxon>
    </lineage>
</organism>
<reference evidence="1" key="1">
    <citation type="journal article" date="2015" name="Front. Microbiol.">
        <title>Combining genomic sequencing methods to explore viral diversity and reveal potential virus-host interactions.</title>
        <authorList>
            <person name="Chow C.E."/>
            <person name="Winget D.M."/>
            <person name="White R.A.III."/>
            <person name="Hallam S.J."/>
            <person name="Suttle C.A."/>
        </authorList>
    </citation>
    <scope>NUCLEOTIDE SEQUENCE</scope>
    <source>
        <strain evidence="1">Anoxic2_2</strain>
    </source>
</reference>
<protein>
    <submittedName>
        <fullName evidence="1">Uncharacterized protein</fullName>
    </submittedName>
</protein>
<name>A0A0F7L720_9VIRU</name>
<dbReference type="EMBL" id="KR029586">
    <property type="protein sequence ID" value="AKH46816.1"/>
    <property type="molecule type" value="Genomic_DNA"/>
</dbReference>
<reference evidence="1" key="2">
    <citation type="submission" date="2015-03" db="EMBL/GenBank/DDBJ databases">
        <authorList>
            <person name="Chow C.-E.T."/>
            <person name="Winget D.M."/>
            <person name="White R.A.III."/>
            <person name="Hallam S.J."/>
            <person name="Suttle C.A."/>
        </authorList>
    </citation>
    <scope>NUCLEOTIDE SEQUENCE</scope>
    <source>
        <strain evidence="1">Anoxic2_2</strain>
    </source>
</reference>
<proteinExistence type="predicted"/>
<accession>A0A0F7L720</accession>
<evidence type="ECO:0000313" key="1">
    <source>
        <dbReference type="EMBL" id="AKH46816.1"/>
    </source>
</evidence>